<comment type="caution">
    <text evidence="2">The sequence shown here is derived from an EMBL/GenBank/DDBJ whole genome shotgun (WGS) entry which is preliminary data.</text>
</comment>
<keyword evidence="3" id="KW-1185">Reference proteome</keyword>
<gene>
    <name evidence="2" type="primary">RvY_19614-1</name>
    <name evidence="2" type="synonym">RvY_19614.1</name>
    <name evidence="2" type="ORF">RvY_19614</name>
</gene>
<dbReference type="AlphaFoldDB" id="A0A1D1W9N8"/>
<evidence type="ECO:0000313" key="2">
    <source>
        <dbReference type="EMBL" id="GAV10071.1"/>
    </source>
</evidence>
<protein>
    <submittedName>
        <fullName evidence="2">Uncharacterized protein</fullName>
    </submittedName>
</protein>
<sequence length="20" mass="2057">MSRTNGTGDAGLDGQTTMED</sequence>
<accession>A0A1D1W9N8</accession>
<evidence type="ECO:0000313" key="3">
    <source>
        <dbReference type="Proteomes" id="UP000186922"/>
    </source>
</evidence>
<feature type="region of interest" description="Disordered" evidence="1">
    <location>
        <begin position="1"/>
        <end position="20"/>
    </location>
</feature>
<reference evidence="2 3" key="1">
    <citation type="journal article" date="2016" name="Nat. Commun.">
        <title>Extremotolerant tardigrade genome and improved radiotolerance of human cultured cells by tardigrade-unique protein.</title>
        <authorList>
            <person name="Hashimoto T."/>
            <person name="Horikawa D.D."/>
            <person name="Saito Y."/>
            <person name="Kuwahara H."/>
            <person name="Kozuka-Hata H."/>
            <person name="Shin-I T."/>
            <person name="Minakuchi Y."/>
            <person name="Ohishi K."/>
            <person name="Motoyama A."/>
            <person name="Aizu T."/>
            <person name="Enomoto A."/>
            <person name="Kondo K."/>
            <person name="Tanaka S."/>
            <person name="Hara Y."/>
            <person name="Koshikawa S."/>
            <person name="Sagara H."/>
            <person name="Miura T."/>
            <person name="Yokobori S."/>
            <person name="Miyagawa K."/>
            <person name="Suzuki Y."/>
            <person name="Kubo T."/>
            <person name="Oyama M."/>
            <person name="Kohara Y."/>
            <person name="Fujiyama A."/>
            <person name="Arakawa K."/>
            <person name="Katayama T."/>
            <person name="Toyoda A."/>
            <person name="Kunieda T."/>
        </authorList>
    </citation>
    <scope>NUCLEOTIDE SEQUENCE [LARGE SCALE GENOMIC DNA]</scope>
    <source>
        <strain evidence="2 3">YOKOZUNA-1</strain>
    </source>
</reference>
<feature type="non-terminal residue" evidence="2">
    <location>
        <position position="20"/>
    </location>
</feature>
<proteinExistence type="predicted"/>
<dbReference type="Proteomes" id="UP000186922">
    <property type="component" value="Unassembled WGS sequence"/>
</dbReference>
<dbReference type="EMBL" id="BDGG01000159">
    <property type="protein sequence ID" value="GAV10071.1"/>
    <property type="molecule type" value="Genomic_DNA"/>
</dbReference>
<name>A0A1D1W9N8_RAMVA</name>
<organism evidence="2 3">
    <name type="scientific">Ramazzottius varieornatus</name>
    <name type="common">Water bear</name>
    <name type="synonym">Tardigrade</name>
    <dbReference type="NCBI Taxonomy" id="947166"/>
    <lineage>
        <taxon>Eukaryota</taxon>
        <taxon>Metazoa</taxon>
        <taxon>Ecdysozoa</taxon>
        <taxon>Tardigrada</taxon>
        <taxon>Eutardigrada</taxon>
        <taxon>Parachela</taxon>
        <taxon>Hypsibioidea</taxon>
        <taxon>Ramazzottiidae</taxon>
        <taxon>Ramazzottius</taxon>
    </lineage>
</organism>
<evidence type="ECO:0000256" key="1">
    <source>
        <dbReference type="SAM" id="MobiDB-lite"/>
    </source>
</evidence>